<evidence type="ECO:0000313" key="2">
    <source>
        <dbReference type="Proteomes" id="UP000694564"/>
    </source>
</evidence>
<dbReference type="InterPro" id="IPR014729">
    <property type="entry name" value="Rossmann-like_a/b/a_fold"/>
</dbReference>
<organism evidence="1 2">
    <name type="scientific">Sciurus vulgaris</name>
    <name type="common">Eurasian red squirrel</name>
    <dbReference type="NCBI Taxonomy" id="55149"/>
    <lineage>
        <taxon>Eukaryota</taxon>
        <taxon>Metazoa</taxon>
        <taxon>Chordata</taxon>
        <taxon>Craniata</taxon>
        <taxon>Vertebrata</taxon>
        <taxon>Euteleostomi</taxon>
        <taxon>Mammalia</taxon>
        <taxon>Eutheria</taxon>
        <taxon>Euarchontoglires</taxon>
        <taxon>Glires</taxon>
        <taxon>Rodentia</taxon>
        <taxon>Sciuromorpha</taxon>
        <taxon>Sciuridae</taxon>
        <taxon>Sciurinae</taxon>
        <taxon>Sciurini</taxon>
        <taxon>Sciurus</taxon>
    </lineage>
</organism>
<evidence type="ECO:0000313" key="1">
    <source>
        <dbReference type="Ensembl" id="ENSSVLP00005016867.1"/>
    </source>
</evidence>
<proteinExistence type="predicted"/>
<dbReference type="GO" id="GO:0009435">
    <property type="term" value="P:NAD+ biosynthetic process"/>
    <property type="evidence" value="ECO:0007669"/>
    <property type="project" value="TreeGrafter"/>
</dbReference>
<dbReference type="SUPFAM" id="SSF52374">
    <property type="entry name" value="Nucleotidylyl transferase"/>
    <property type="match status" value="1"/>
</dbReference>
<dbReference type="AlphaFoldDB" id="A0A8D2CYR6"/>
<dbReference type="GO" id="GO:0005634">
    <property type="term" value="C:nucleus"/>
    <property type="evidence" value="ECO:0007669"/>
    <property type="project" value="TreeGrafter"/>
</dbReference>
<name>A0A8D2CYR6_SCIVU</name>
<dbReference type="PANTHER" id="PTHR12039">
    <property type="entry name" value="NICOTINAMIDE MONONUCLEOTIDE ADENYLYLTRANSFERASE"/>
    <property type="match status" value="1"/>
</dbReference>
<reference evidence="1" key="1">
    <citation type="submission" date="2025-08" db="UniProtKB">
        <authorList>
            <consortium name="Ensembl"/>
        </authorList>
    </citation>
    <scope>IDENTIFICATION</scope>
</reference>
<dbReference type="OrthoDB" id="422187at2759"/>
<dbReference type="GO" id="GO:0000309">
    <property type="term" value="F:nicotinamide-nucleotide adenylyltransferase activity"/>
    <property type="evidence" value="ECO:0007669"/>
    <property type="project" value="TreeGrafter"/>
</dbReference>
<dbReference type="PANTHER" id="PTHR12039:SF21">
    <property type="entry name" value="NICOTINAMIDE_NICOTINIC ACID MONONUCLEOTIDE ADENYLYLTRANSFERASE 1"/>
    <property type="match status" value="1"/>
</dbReference>
<dbReference type="Proteomes" id="UP000694564">
    <property type="component" value="Chromosome 9"/>
</dbReference>
<dbReference type="Ensembl" id="ENSSVLT00005018746.1">
    <property type="protein sequence ID" value="ENSSVLP00005016867.1"/>
    <property type="gene ID" value="ENSSVLG00005013424.1"/>
</dbReference>
<protein>
    <submittedName>
        <fullName evidence="1">Uncharacterized protein</fullName>
    </submittedName>
</protein>
<accession>A0A8D2CYR6</accession>
<reference evidence="1" key="2">
    <citation type="submission" date="2025-09" db="UniProtKB">
        <authorList>
            <consortium name="Ensembl"/>
        </authorList>
    </citation>
    <scope>IDENTIFICATION</scope>
</reference>
<keyword evidence="2" id="KW-1185">Reference proteome</keyword>
<sequence>MDWVINATICSLCNAYKKKGLIPSPHRIIMAEPATKNSSWVEVDTWESLQKWCIETVKTP</sequence>
<dbReference type="Gene3D" id="3.40.50.620">
    <property type="entry name" value="HUPs"/>
    <property type="match status" value="1"/>
</dbReference>
<dbReference type="GO" id="GO:0004515">
    <property type="term" value="F:nicotinate-nucleotide adenylyltransferase activity"/>
    <property type="evidence" value="ECO:0007669"/>
    <property type="project" value="TreeGrafter"/>
</dbReference>
<dbReference type="InterPro" id="IPR051182">
    <property type="entry name" value="Euk_NMN_adenylyltrnsfrase"/>
</dbReference>